<organism evidence="1">
    <name type="scientific">Tanacetum cinerariifolium</name>
    <name type="common">Dalmatian daisy</name>
    <name type="synonym">Chrysanthemum cinerariifolium</name>
    <dbReference type="NCBI Taxonomy" id="118510"/>
    <lineage>
        <taxon>Eukaryota</taxon>
        <taxon>Viridiplantae</taxon>
        <taxon>Streptophyta</taxon>
        <taxon>Embryophyta</taxon>
        <taxon>Tracheophyta</taxon>
        <taxon>Spermatophyta</taxon>
        <taxon>Magnoliopsida</taxon>
        <taxon>eudicotyledons</taxon>
        <taxon>Gunneridae</taxon>
        <taxon>Pentapetalae</taxon>
        <taxon>asterids</taxon>
        <taxon>campanulids</taxon>
        <taxon>Asterales</taxon>
        <taxon>Asteraceae</taxon>
        <taxon>Asteroideae</taxon>
        <taxon>Anthemideae</taxon>
        <taxon>Anthemidinae</taxon>
        <taxon>Tanacetum</taxon>
    </lineage>
</organism>
<feature type="non-terminal residue" evidence="1">
    <location>
        <position position="185"/>
    </location>
</feature>
<proteinExistence type="predicted"/>
<accession>A0A699UW74</accession>
<feature type="non-terminal residue" evidence="1">
    <location>
        <position position="1"/>
    </location>
</feature>
<reference evidence="1" key="1">
    <citation type="journal article" date="2019" name="Sci. Rep.">
        <title>Draft genome of Tanacetum cinerariifolium, the natural source of mosquito coil.</title>
        <authorList>
            <person name="Yamashiro T."/>
            <person name="Shiraishi A."/>
            <person name="Satake H."/>
            <person name="Nakayama K."/>
        </authorList>
    </citation>
    <scope>NUCLEOTIDE SEQUENCE</scope>
</reference>
<evidence type="ECO:0000313" key="1">
    <source>
        <dbReference type="EMBL" id="GFD25811.1"/>
    </source>
</evidence>
<sequence>LDEFVGELILLITIPLGIDEADCDPEEEIRLIEKFLYDNSSPHPSEEFISENSNAVIKSFSPSPIPVEDSDSLIEEIELSLTPDDSMPPGIKDDDYDSKGDILILEELISNDSLSLPENESFHFDIPSSLRPPAKPPDNDEIKPNSGILTVKVVGDISEHYVLIPRLLPTQPILASNPKKSPHLL</sequence>
<dbReference type="AlphaFoldDB" id="A0A699UW74"/>
<dbReference type="EMBL" id="BKCJ011363531">
    <property type="protein sequence ID" value="GFD25811.1"/>
    <property type="molecule type" value="Genomic_DNA"/>
</dbReference>
<gene>
    <name evidence="1" type="ORF">Tci_897780</name>
</gene>
<comment type="caution">
    <text evidence="1">The sequence shown here is derived from an EMBL/GenBank/DDBJ whole genome shotgun (WGS) entry which is preliminary data.</text>
</comment>
<name>A0A699UW74_TANCI</name>
<evidence type="ECO:0008006" key="2">
    <source>
        <dbReference type="Google" id="ProtNLM"/>
    </source>
</evidence>
<protein>
    <recommendedName>
        <fullName evidence="2">Reverse transcriptase domain-containing protein</fullName>
    </recommendedName>
</protein>